<accession>A0A1B2ECK8</accession>
<evidence type="ECO:0000313" key="1">
    <source>
        <dbReference type="EMBL" id="ANY77612.1"/>
    </source>
</evidence>
<dbReference type="KEGG" id="moc:BB934_04660"/>
<sequence length="73" mass="8737">MSEWIDFERWPDCVRMERPGYVFEVRNGEGRILQTPCTVPLQLPFDWTSPPVRFRLVEEQSPRHSTPVPRPQR</sequence>
<dbReference type="EMBL" id="CP016616">
    <property type="protein sequence ID" value="ANY77612.1"/>
    <property type="molecule type" value="Genomic_DNA"/>
</dbReference>
<protein>
    <submittedName>
        <fullName evidence="1">Uncharacterized protein</fullName>
    </submittedName>
</protein>
<proteinExistence type="predicted"/>
<dbReference type="OrthoDB" id="8020294at2"/>
<name>A0A1B2ECK8_9HYPH</name>
<gene>
    <name evidence="1" type="ORF">BB934_04660</name>
</gene>
<reference evidence="1" key="1">
    <citation type="submission" date="2016-07" db="EMBL/GenBank/DDBJ databases">
        <title>Microvirga ossetica sp. nov. a new species of rhizobia isolated from root nodules of the legume species Vicia alpestris Steven originated from North Ossetia region in the Caucasus.</title>
        <authorList>
            <person name="Safronova V.I."/>
            <person name="Kuznetsova I.G."/>
            <person name="Sazanova A.L."/>
            <person name="Belimov A."/>
            <person name="Andronov E."/>
            <person name="Osledkin Y.S."/>
            <person name="Onishchuk O.P."/>
            <person name="Kurchak O.N."/>
            <person name="Shaposhnikov A.I."/>
            <person name="Willems A."/>
            <person name="Tikhonovich I.A."/>
        </authorList>
    </citation>
    <scope>NUCLEOTIDE SEQUENCE [LARGE SCALE GENOMIC DNA]</scope>
    <source>
        <strain evidence="1">V5/3M</strain>
    </source>
</reference>
<dbReference type="AlphaFoldDB" id="A0A1B2ECK8"/>
<organism evidence="1">
    <name type="scientific">Microvirga ossetica</name>
    <dbReference type="NCBI Taxonomy" id="1882682"/>
    <lineage>
        <taxon>Bacteria</taxon>
        <taxon>Pseudomonadati</taxon>
        <taxon>Pseudomonadota</taxon>
        <taxon>Alphaproteobacteria</taxon>
        <taxon>Hyphomicrobiales</taxon>
        <taxon>Methylobacteriaceae</taxon>
        <taxon>Microvirga</taxon>
    </lineage>
</organism>
<dbReference type="RefSeq" id="WP_099508598.1">
    <property type="nucleotide sequence ID" value="NZ_CP016616.1"/>
</dbReference>